<feature type="active site" description="Charge relay system" evidence="5">
    <location>
        <position position="510"/>
    </location>
</feature>
<feature type="domain" description="Peptidase S8/S53" evidence="9">
    <location>
        <begin position="293"/>
        <end position="551"/>
    </location>
</feature>
<keyword evidence="4 5" id="KW-0720">Serine protease</keyword>
<dbReference type="Gene3D" id="3.40.50.200">
    <property type="entry name" value="Peptidase S8/S53 domain"/>
    <property type="match status" value="1"/>
</dbReference>
<evidence type="ECO:0000256" key="8">
    <source>
        <dbReference type="SAM" id="SignalP"/>
    </source>
</evidence>
<reference evidence="10 11" key="1">
    <citation type="journal article" date="2019" name="Int. J. Syst. Evol. Microbiol.">
        <title>The Global Catalogue of Microorganisms (GCM) 10K type strain sequencing project: providing services to taxonomists for standard genome sequencing and annotation.</title>
        <authorList>
            <consortium name="The Broad Institute Genomics Platform"/>
            <consortium name="The Broad Institute Genome Sequencing Center for Infectious Disease"/>
            <person name="Wu L."/>
            <person name="Ma J."/>
        </authorList>
    </citation>
    <scope>NUCLEOTIDE SEQUENCE [LARGE SCALE GENOMIC DNA]</scope>
    <source>
        <strain evidence="10 11">JCM 14326</strain>
    </source>
</reference>
<evidence type="ECO:0000256" key="2">
    <source>
        <dbReference type="ARBA" id="ARBA00022670"/>
    </source>
</evidence>
<dbReference type="InterPro" id="IPR000209">
    <property type="entry name" value="Peptidase_S8/S53_dom"/>
</dbReference>
<evidence type="ECO:0000256" key="3">
    <source>
        <dbReference type="ARBA" id="ARBA00022801"/>
    </source>
</evidence>
<feature type="region of interest" description="Disordered" evidence="7">
    <location>
        <begin position="168"/>
        <end position="192"/>
    </location>
</feature>
<dbReference type="Gene3D" id="3.50.30.30">
    <property type="match status" value="1"/>
</dbReference>
<keyword evidence="8" id="KW-0732">Signal</keyword>
<comment type="caution">
    <text evidence="10">The sequence shown here is derived from an EMBL/GenBank/DDBJ whole genome shotgun (WGS) entry which is preliminary data.</text>
</comment>
<evidence type="ECO:0000256" key="7">
    <source>
        <dbReference type="SAM" id="MobiDB-lite"/>
    </source>
</evidence>
<dbReference type="PANTHER" id="PTHR43806">
    <property type="entry name" value="PEPTIDASE S8"/>
    <property type="match status" value="1"/>
</dbReference>
<sequence length="1311" mass="136735">MNTRPVSRRLALAAFVTCAALLPATVVSAAGPPGAAGSPPAVAQAAGWASGYDDGARAPGTPGGQGKTAADVRITLITGDVVTYRPGAADGDPGALLRVDQADRPSGERPGYREVFRDGHLHVIPSDVAHLVPGVLDPRLFDVTGLAAAGYDDASRDTLPLIVEPPAASGSRRIAPPDLTSGLERRRGLNGLGTGAVAGEVARDGRMPDVVRELLASRGQGGATASPAGEPPSESATDQPASVSATGPSATSTPSSSGDRLGKVWLDAPVRMSDADSMPQVGAPQAWDGGWTGDGVRIAVVDSGVDAEHPDLAGAVVAARDFTGLGSVADAVGHGTHVASIAAGRGVADPANRGVAPDADLLNARVLDADGAGFESWIISGMTWAAEQGADVVNLSVGAPGSWTDGSDPMARAVNRISRESGALFVVAAGNDGGRRTVNTPGSATRALTVSAVDDHDELAGFSSTGPRTGDAYPKPEIAGPGVGIVAARAAGTSMGRIVDENYVAADGTSMATPHVAGAAAAVLEKRPGLSAPDLKSVLIGAAQDGPPATWAEGSGRLWIPGALRQPVIARPGALSFGRVPFDSPSVTKQITYANKTAAPVTYDLDLDVTYDTGDPAPAGLMTLDRDRVTVPAGGSARVGVVFDGSTSAGGSFSGVLVARDAQGRTVRTPVGVRDEREIVTLRIEGIDRDGGPASSDPTGAYDYVVMANLDEKLDNRDEIEFTDGVATLEVPTGTYFLGGTFTLEDDSAQTLVSHPELDVTGDTTVVLDARDGVPLTFSTHRPIDTDEVRLTLFRPMLGFDYGEGVGGGGPGDLYVLPTEPVTKGELIFQAALRGSQPLIELRAGGDGGDPVRLRYLEDSEHLIGKVRTGLVDGGSGSPEDLAAADVAGNFVLVPGPEEQYGDVSRLAADAKAAGALGLVLHHEGSFLWANPGDSGLPVLWADDAQGDRLRDLLAADAVVPLSGTSRDRASYRYTLAEVEHDAVPSRPAYRADGSNTAPLTLDVRTLGGRHQVLTSASASTGVEWMGPVTFESELSAPSVTTEYVSTDPAVTWTHGAAVNTWDNAEFPQPFTGAARTYAPGERARLTFGAQAHHGGLYGEFPHPAYSSAWRDGELLGLRLPTYVDDAGHWLENYESQVKVRFRLWADDELIADEPYAPFGTAEMPTEERAYRLRLDTERSQKWWTMSTKVSTQWRFPSGSTAELTVLPLLTLDYGLTLDDRNRGDRTERALISVGHQQGSTAGEVAGVRLWWSADDGATWHRTPATPRDDGRWAADVTVPEGTAYVSLRAETWDGTGSRLKETVIRAYKIK</sequence>
<comment type="similarity">
    <text evidence="1 5 6">Belongs to the peptidase S8 family.</text>
</comment>
<dbReference type="EMBL" id="BAAANL010000001">
    <property type="protein sequence ID" value="GAA1853093.1"/>
    <property type="molecule type" value="Genomic_DNA"/>
</dbReference>
<dbReference type="InterPro" id="IPR023827">
    <property type="entry name" value="Peptidase_S8_Asp-AS"/>
</dbReference>
<gene>
    <name evidence="10" type="ORF">GCM10009751_07160</name>
</gene>
<dbReference type="PANTHER" id="PTHR43806:SF11">
    <property type="entry name" value="CEREVISIN-RELATED"/>
    <property type="match status" value="1"/>
</dbReference>
<dbReference type="InterPro" id="IPR050131">
    <property type="entry name" value="Peptidase_S8_subtilisin-like"/>
</dbReference>
<dbReference type="PRINTS" id="PR00723">
    <property type="entry name" value="SUBTILISIN"/>
</dbReference>
<feature type="signal peptide" evidence="8">
    <location>
        <begin position="1"/>
        <end position="29"/>
    </location>
</feature>
<evidence type="ECO:0000256" key="5">
    <source>
        <dbReference type="PROSITE-ProRule" id="PRU01240"/>
    </source>
</evidence>
<name>A0ABN2N5R6_9MICO</name>
<dbReference type="Proteomes" id="UP001501094">
    <property type="component" value="Unassembled WGS sequence"/>
</dbReference>
<protein>
    <submittedName>
        <fullName evidence="10">S8 family serine peptidase</fullName>
    </submittedName>
</protein>
<dbReference type="InterPro" id="IPR023828">
    <property type="entry name" value="Peptidase_S8_Ser-AS"/>
</dbReference>
<feature type="chain" id="PRO_5045941700" evidence="8">
    <location>
        <begin position="30"/>
        <end position="1311"/>
    </location>
</feature>
<feature type="compositionally biased region" description="Low complexity" evidence="7">
    <location>
        <begin position="240"/>
        <end position="258"/>
    </location>
</feature>
<organism evidence="10 11">
    <name type="scientific">Myceligenerans crystallogenes</name>
    <dbReference type="NCBI Taxonomy" id="316335"/>
    <lineage>
        <taxon>Bacteria</taxon>
        <taxon>Bacillati</taxon>
        <taxon>Actinomycetota</taxon>
        <taxon>Actinomycetes</taxon>
        <taxon>Micrococcales</taxon>
        <taxon>Promicromonosporaceae</taxon>
        <taxon>Myceligenerans</taxon>
    </lineage>
</organism>
<evidence type="ECO:0000256" key="4">
    <source>
        <dbReference type="ARBA" id="ARBA00022825"/>
    </source>
</evidence>
<evidence type="ECO:0000256" key="6">
    <source>
        <dbReference type="RuleBase" id="RU003355"/>
    </source>
</evidence>
<evidence type="ECO:0000313" key="10">
    <source>
        <dbReference type="EMBL" id="GAA1853093.1"/>
    </source>
</evidence>
<dbReference type="RefSeq" id="WP_344099565.1">
    <property type="nucleotide sequence ID" value="NZ_BAAANL010000001.1"/>
</dbReference>
<dbReference type="PROSITE" id="PS00138">
    <property type="entry name" value="SUBTILASE_SER"/>
    <property type="match status" value="1"/>
</dbReference>
<accession>A0ABN2N5R6</accession>
<proteinExistence type="inferred from homology"/>
<feature type="active site" description="Charge relay system" evidence="5">
    <location>
        <position position="334"/>
    </location>
</feature>
<feature type="active site" description="Charge relay system" evidence="5">
    <location>
        <position position="302"/>
    </location>
</feature>
<dbReference type="InterPro" id="IPR036852">
    <property type="entry name" value="Peptidase_S8/S53_dom_sf"/>
</dbReference>
<dbReference type="PROSITE" id="PS51892">
    <property type="entry name" value="SUBTILASE"/>
    <property type="match status" value="1"/>
</dbReference>
<keyword evidence="11" id="KW-1185">Reference proteome</keyword>
<dbReference type="PROSITE" id="PS00137">
    <property type="entry name" value="SUBTILASE_HIS"/>
    <property type="match status" value="1"/>
</dbReference>
<evidence type="ECO:0000313" key="11">
    <source>
        <dbReference type="Proteomes" id="UP001501094"/>
    </source>
</evidence>
<evidence type="ECO:0000259" key="9">
    <source>
        <dbReference type="Pfam" id="PF00082"/>
    </source>
</evidence>
<evidence type="ECO:0000256" key="1">
    <source>
        <dbReference type="ARBA" id="ARBA00011073"/>
    </source>
</evidence>
<dbReference type="InterPro" id="IPR022398">
    <property type="entry name" value="Peptidase_S8_His-AS"/>
</dbReference>
<dbReference type="Pfam" id="PF00082">
    <property type="entry name" value="Peptidase_S8"/>
    <property type="match status" value="1"/>
</dbReference>
<dbReference type="Gene3D" id="2.60.40.10">
    <property type="entry name" value="Immunoglobulins"/>
    <property type="match status" value="1"/>
</dbReference>
<keyword evidence="2 5" id="KW-0645">Protease</keyword>
<dbReference type="InterPro" id="IPR015500">
    <property type="entry name" value="Peptidase_S8_subtilisin-rel"/>
</dbReference>
<dbReference type="PROSITE" id="PS00136">
    <property type="entry name" value="SUBTILASE_ASP"/>
    <property type="match status" value="1"/>
</dbReference>
<keyword evidence="3 5" id="KW-0378">Hydrolase</keyword>
<feature type="region of interest" description="Disordered" evidence="7">
    <location>
        <begin position="218"/>
        <end position="261"/>
    </location>
</feature>
<dbReference type="InterPro" id="IPR013783">
    <property type="entry name" value="Ig-like_fold"/>
</dbReference>
<dbReference type="SUPFAM" id="SSF52743">
    <property type="entry name" value="Subtilisin-like"/>
    <property type="match status" value="1"/>
</dbReference>